<evidence type="ECO:0000256" key="1">
    <source>
        <dbReference type="ARBA" id="ARBA00023015"/>
    </source>
</evidence>
<evidence type="ECO:0000256" key="3">
    <source>
        <dbReference type="ARBA" id="ARBA00023163"/>
    </source>
</evidence>
<dbReference type="AlphaFoldDB" id="A0A502EB91"/>
<dbReference type="PROSITE" id="PS01124">
    <property type="entry name" value="HTH_ARAC_FAMILY_2"/>
    <property type="match status" value="1"/>
</dbReference>
<dbReference type="EMBL" id="RCZG01000004">
    <property type="protein sequence ID" value="TPG34657.1"/>
    <property type="molecule type" value="Genomic_DNA"/>
</dbReference>
<dbReference type="SUPFAM" id="SSF46689">
    <property type="entry name" value="Homeodomain-like"/>
    <property type="match status" value="1"/>
</dbReference>
<dbReference type="RefSeq" id="WP_140691750.1">
    <property type="nucleotide sequence ID" value="NZ_RCZG01000004.1"/>
</dbReference>
<dbReference type="PANTHER" id="PTHR47894:SF4">
    <property type="entry name" value="HTH-TYPE TRANSCRIPTIONAL REGULATOR GADX"/>
    <property type="match status" value="1"/>
</dbReference>
<reference evidence="5 6" key="1">
    <citation type="journal article" date="2019" name="Environ. Microbiol.">
        <title>Species interactions and distinct microbial communities in high Arctic permafrost affected cryosols are associated with the CH4 and CO2 gas fluxes.</title>
        <authorList>
            <person name="Altshuler I."/>
            <person name="Hamel J."/>
            <person name="Turney S."/>
            <person name="Magnuson E."/>
            <person name="Levesque R."/>
            <person name="Greer C."/>
            <person name="Whyte L.G."/>
        </authorList>
    </citation>
    <scope>NUCLEOTIDE SEQUENCE [LARGE SCALE GENOMIC DNA]</scope>
    <source>
        <strain evidence="5 6">S5.20</strain>
    </source>
</reference>
<dbReference type="Proteomes" id="UP000320095">
    <property type="component" value="Unassembled WGS sequence"/>
</dbReference>
<organism evidence="5 6">
    <name type="scientific">Mycolicibacterium hodleri</name>
    <dbReference type="NCBI Taxonomy" id="49897"/>
    <lineage>
        <taxon>Bacteria</taxon>
        <taxon>Bacillati</taxon>
        <taxon>Actinomycetota</taxon>
        <taxon>Actinomycetes</taxon>
        <taxon>Mycobacteriales</taxon>
        <taxon>Mycobacteriaceae</taxon>
        <taxon>Mycolicibacterium</taxon>
    </lineage>
</organism>
<dbReference type="Pfam" id="PF12625">
    <property type="entry name" value="Arabinose_bd"/>
    <property type="match status" value="1"/>
</dbReference>
<dbReference type="SMART" id="SM00342">
    <property type="entry name" value="HTH_ARAC"/>
    <property type="match status" value="1"/>
</dbReference>
<feature type="domain" description="HTH araC/xylS-type" evidence="4">
    <location>
        <begin position="234"/>
        <end position="332"/>
    </location>
</feature>
<name>A0A502EB91_9MYCO</name>
<keyword evidence="6" id="KW-1185">Reference proteome</keyword>
<keyword evidence="1" id="KW-0805">Transcription regulation</keyword>
<accession>A0A502EB91</accession>
<evidence type="ECO:0000313" key="5">
    <source>
        <dbReference type="EMBL" id="TPG34657.1"/>
    </source>
</evidence>
<comment type="caution">
    <text evidence="5">The sequence shown here is derived from an EMBL/GenBank/DDBJ whole genome shotgun (WGS) entry which is preliminary data.</text>
</comment>
<evidence type="ECO:0000256" key="2">
    <source>
        <dbReference type="ARBA" id="ARBA00023125"/>
    </source>
</evidence>
<dbReference type="GO" id="GO:0003700">
    <property type="term" value="F:DNA-binding transcription factor activity"/>
    <property type="evidence" value="ECO:0007669"/>
    <property type="project" value="InterPro"/>
</dbReference>
<sequence length="336" mass="37222">MGNLIRASALQGYGHLVRELGGEPDWFLERYGIPVDSEVHEDGFVPFRAYVHLLEASADELGCPDFGLRMAQWQGLDIFGPLAVIARNARTVLDGLQAIARFLYVHSPALTLRLLPPTAKGTIKFAFELTEPGLPEVIQAYEISMAVAARIVHLLGGPEARPRTVWFMHPQRGPDASYQQAFGCRVRFGRSSCGFELRRALADRRIESADPEASRLAAKYLERNYLPPTAPLSHRVAQLAHQLLPTGQCSVDAIAGELAMHPRSLQRQLAAEGTRCQDVIDSERRAAAEKYLAKPGLELSQVTGLLGYTEQSALNRSCRRWFDKTPRQVRAEAAAR</sequence>
<dbReference type="GO" id="GO:0000976">
    <property type="term" value="F:transcription cis-regulatory region binding"/>
    <property type="evidence" value="ECO:0007669"/>
    <property type="project" value="TreeGrafter"/>
</dbReference>
<dbReference type="InterPro" id="IPR032687">
    <property type="entry name" value="AraC-type_N"/>
</dbReference>
<dbReference type="GO" id="GO:0005829">
    <property type="term" value="C:cytosol"/>
    <property type="evidence" value="ECO:0007669"/>
    <property type="project" value="TreeGrafter"/>
</dbReference>
<keyword evidence="2" id="KW-0238">DNA-binding</keyword>
<dbReference type="Gene3D" id="1.10.10.60">
    <property type="entry name" value="Homeodomain-like"/>
    <property type="match status" value="1"/>
</dbReference>
<dbReference type="OrthoDB" id="5241536at2"/>
<proteinExistence type="predicted"/>
<keyword evidence="3" id="KW-0804">Transcription</keyword>
<dbReference type="PANTHER" id="PTHR47894">
    <property type="entry name" value="HTH-TYPE TRANSCRIPTIONAL REGULATOR GADX"/>
    <property type="match status" value="1"/>
</dbReference>
<evidence type="ECO:0000259" key="4">
    <source>
        <dbReference type="PROSITE" id="PS01124"/>
    </source>
</evidence>
<evidence type="ECO:0000313" key="6">
    <source>
        <dbReference type="Proteomes" id="UP000320095"/>
    </source>
</evidence>
<dbReference type="InterPro" id="IPR009057">
    <property type="entry name" value="Homeodomain-like_sf"/>
</dbReference>
<dbReference type="InterPro" id="IPR018060">
    <property type="entry name" value="HTH_AraC"/>
</dbReference>
<dbReference type="Pfam" id="PF12833">
    <property type="entry name" value="HTH_18"/>
    <property type="match status" value="1"/>
</dbReference>
<gene>
    <name evidence="5" type="ORF">EAH80_11210</name>
</gene>
<protein>
    <submittedName>
        <fullName evidence="5">AraC family transcriptional regulator</fullName>
    </submittedName>
</protein>